<organism evidence="4 5">
    <name type="scientific">Novipirellula artificiosorum</name>
    <dbReference type="NCBI Taxonomy" id="2528016"/>
    <lineage>
        <taxon>Bacteria</taxon>
        <taxon>Pseudomonadati</taxon>
        <taxon>Planctomycetota</taxon>
        <taxon>Planctomycetia</taxon>
        <taxon>Pirellulales</taxon>
        <taxon>Pirellulaceae</taxon>
        <taxon>Novipirellula</taxon>
    </lineage>
</organism>
<evidence type="ECO:0000313" key="5">
    <source>
        <dbReference type="Proteomes" id="UP000319143"/>
    </source>
</evidence>
<sequence precursor="true">MNTQRHTFLTSILGLLLFGMACSATAQTITIPARRLSDHSDIVVPIEERWDGLVVCHGKNGMLQWTVDAPASGDYYLHFLYASGERRPVQLSLNSKEHPKPILKQDTGGFLATDLQWETQGPYRLTTGANTVRLQANGSFPHMAGLVISKADKVPDPDAFEDLFPRPVDLTGPVSEDVVATRAAVQKLLPSVKHVLYVKRYTFQSSHYYTDFIDGCRHFGGNLCLLSLDDGSVTELVPELSHGIFGRCDLSYDGHRIAFGWKEKMDVGFRIWEVNIDGSGLRQLTFPPADETSRITKYNLDWWKNYAHHTDDMHPCYLPDGGICFASTRCEYGILCDGPDKLTSSVIYRMDADGNAIEKLSNNSVSESAPSIMNDGRILYTRWEYVDNGSVTNKGLWCMRPDGTGSEEVYGMSIAFPSVFNVGRAVPNQNSLFVAIGAPHMPLGVGTIMLIDSRQDRRTGDGVSYVTPEVDTQHQWGWDKVPGGATKPVPPEQQAGRDGKGNTQRGPLYMDPYPLSAKEFLVSFNRSDTWNVENAYGLYLIDADGKKHLLHRDDEFSCWTPIPVRPRRTPSISIATMDAKLAAKGLAKVIVSDIYRGLDGVERGTIKYIRVNEHVPRPWAARRFWEGDAYDQQHSSITCNTHLGLKIQYGVVPVEEDGSAHFLVEADKNIFFQALDANYQEVQRERTFVNYRPGEIRSCVGCHERANELSLTVAAQMPLALLRAPDLPGPQPGEKTGARPLAYESDVQPVLDKHCVRCHDDQKSEGDLNLSGELTKLFSRSYENILRRDLIPIIGENHPKSGNNHYLPPYSLGTHASRLKDYLVPKHYDVNLSPAERIRVTTWIDSNGQFYGSYYGRKNLQFRDHPNFRPQLSFEQSHANTPPLSDAKR</sequence>
<dbReference type="SUPFAM" id="SSF82171">
    <property type="entry name" value="DPP6 N-terminal domain-like"/>
    <property type="match status" value="1"/>
</dbReference>
<dbReference type="Gene3D" id="2.60.120.260">
    <property type="entry name" value="Galactose-binding domain-like"/>
    <property type="match status" value="1"/>
</dbReference>
<comment type="caution">
    <text evidence="4">The sequence shown here is derived from an EMBL/GenBank/DDBJ whole genome shotgun (WGS) entry which is preliminary data.</text>
</comment>
<evidence type="ECO:0000259" key="3">
    <source>
        <dbReference type="Pfam" id="PF18582"/>
    </source>
</evidence>
<keyword evidence="5" id="KW-1185">Reference proteome</keyword>
<accession>A0A5C6DU61</accession>
<dbReference type="SUPFAM" id="SSF49785">
    <property type="entry name" value="Galactose-binding domain-like"/>
    <property type="match status" value="1"/>
</dbReference>
<dbReference type="OrthoDB" id="9768004at2"/>
<dbReference type="Gene3D" id="2.120.10.30">
    <property type="entry name" value="TolB, C-terminal domain"/>
    <property type="match status" value="2"/>
</dbReference>
<feature type="region of interest" description="Disordered" evidence="1">
    <location>
        <begin position="476"/>
        <end position="506"/>
    </location>
</feature>
<dbReference type="RefSeq" id="WP_146526463.1">
    <property type="nucleotide sequence ID" value="NZ_SJPV01000003.1"/>
</dbReference>
<dbReference type="InterPro" id="IPR040698">
    <property type="entry name" value="HZS_alpha_mid"/>
</dbReference>
<reference evidence="4 5" key="1">
    <citation type="submission" date="2019-02" db="EMBL/GenBank/DDBJ databases">
        <title>Deep-cultivation of Planctomycetes and their phenomic and genomic characterization uncovers novel biology.</title>
        <authorList>
            <person name="Wiegand S."/>
            <person name="Jogler M."/>
            <person name="Boedeker C."/>
            <person name="Pinto D."/>
            <person name="Vollmers J."/>
            <person name="Rivas-Marin E."/>
            <person name="Kohn T."/>
            <person name="Peeters S.H."/>
            <person name="Heuer A."/>
            <person name="Rast P."/>
            <person name="Oberbeckmann S."/>
            <person name="Bunk B."/>
            <person name="Jeske O."/>
            <person name="Meyerdierks A."/>
            <person name="Storesund J.E."/>
            <person name="Kallscheuer N."/>
            <person name="Luecker S."/>
            <person name="Lage O.M."/>
            <person name="Pohl T."/>
            <person name="Merkel B.J."/>
            <person name="Hornburger P."/>
            <person name="Mueller R.-W."/>
            <person name="Bruemmer F."/>
            <person name="Labrenz M."/>
            <person name="Spormann A.M."/>
            <person name="Op Den Camp H."/>
            <person name="Overmann J."/>
            <person name="Amann R."/>
            <person name="Jetten M.S.M."/>
            <person name="Mascher T."/>
            <person name="Medema M.H."/>
            <person name="Devos D.P."/>
            <person name="Kaster A.-K."/>
            <person name="Ovreas L."/>
            <person name="Rohde M."/>
            <person name="Galperin M.Y."/>
            <person name="Jogler C."/>
        </authorList>
    </citation>
    <scope>NUCLEOTIDE SEQUENCE [LARGE SCALE GENOMIC DNA]</scope>
    <source>
        <strain evidence="4 5">Poly41</strain>
    </source>
</reference>
<name>A0A5C6DU61_9BACT</name>
<evidence type="ECO:0000256" key="2">
    <source>
        <dbReference type="SAM" id="SignalP"/>
    </source>
</evidence>
<dbReference type="InterPro" id="IPR011042">
    <property type="entry name" value="6-blade_b-propeller_TolB-like"/>
</dbReference>
<evidence type="ECO:0000313" key="4">
    <source>
        <dbReference type="EMBL" id="TWU39774.1"/>
    </source>
</evidence>
<dbReference type="Proteomes" id="UP000319143">
    <property type="component" value="Unassembled WGS sequence"/>
</dbReference>
<gene>
    <name evidence="4" type="ORF">Poly41_26300</name>
</gene>
<dbReference type="AlphaFoldDB" id="A0A5C6DU61"/>
<feature type="chain" id="PRO_5022863358" description="Hydrazine synthase alpha subunit middle domain-containing protein" evidence="2">
    <location>
        <begin position="27"/>
        <end position="889"/>
    </location>
</feature>
<protein>
    <recommendedName>
        <fullName evidence="3">Hydrazine synthase alpha subunit middle domain-containing protein</fullName>
    </recommendedName>
</protein>
<dbReference type="InterPro" id="IPR008979">
    <property type="entry name" value="Galactose-bd-like_sf"/>
</dbReference>
<dbReference type="Pfam" id="PF18582">
    <property type="entry name" value="HZS_alpha"/>
    <property type="match status" value="1"/>
</dbReference>
<dbReference type="PROSITE" id="PS51257">
    <property type="entry name" value="PROKAR_LIPOPROTEIN"/>
    <property type="match status" value="1"/>
</dbReference>
<evidence type="ECO:0000256" key="1">
    <source>
        <dbReference type="SAM" id="MobiDB-lite"/>
    </source>
</evidence>
<feature type="domain" description="Hydrazine synthase alpha subunit middle" evidence="3">
    <location>
        <begin position="604"/>
        <end position="704"/>
    </location>
</feature>
<keyword evidence="2" id="KW-0732">Signal</keyword>
<proteinExistence type="predicted"/>
<feature type="signal peptide" evidence="2">
    <location>
        <begin position="1"/>
        <end position="26"/>
    </location>
</feature>
<dbReference type="EMBL" id="SJPV01000003">
    <property type="protein sequence ID" value="TWU39774.1"/>
    <property type="molecule type" value="Genomic_DNA"/>
</dbReference>